<accession>A0ABS1HIF7</accession>
<keyword evidence="8" id="KW-1185">Reference proteome</keyword>
<dbReference type="SUPFAM" id="SSF52833">
    <property type="entry name" value="Thioredoxin-like"/>
    <property type="match status" value="1"/>
</dbReference>
<evidence type="ECO:0000256" key="2">
    <source>
        <dbReference type="ARBA" id="ARBA00022748"/>
    </source>
</evidence>
<sequence>MMKNTMRNLISGLIAILLMASACQAEKGNFAYIEGRFHGDTKGIKINLSKVVNGKTLAVSNCTPGNEGRFGFTCPINESGIYVINVIKNGGIYSRDVGLNRFFLEKGTTIDLDLWGDKYELRETNNHKNEWLTELNTLMDTVFTYSHGQFFSFSTYEEFFPLLPEYVANNQQFQKRINTGDKDFDELLTLMAETDINSASLKFVQSMRKKHPKRGDYPDYYDVIREQKAPVSPRMFELPTGFDYILSYARFAVKELPEQPAWGRSVHKYIELTNNEVFKGHIALYFLKRKQAYNPQYLEFKEDMTPYLITDYLKDEARKHDLSIRQFAKGTKAFNFVGTDTEGKEHSLYDYKGSLIYVDVWATWCGPCTQEIPHLEKLEKKFHGKKVKFISYSLDKPRDLKKWQAYVNKHNMSGLQLVGDKGFGSDIAQDYAISSIPRFMLFDQDMKIISVNAPRPSSGKVIEDLINSHL</sequence>
<dbReference type="PANTHER" id="PTHR42852">
    <property type="entry name" value="THIOL:DISULFIDE INTERCHANGE PROTEIN DSBE"/>
    <property type="match status" value="1"/>
</dbReference>
<dbReference type="CDD" id="cd02966">
    <property type="entry name" value="TlpA_like_family"/>
    <property type="match status" value="1"/>
</dbReference>
<evidence type="ECO:0000256" key="3">
    <source>
        <dbReference type="ARBA" id="ARBA00023157"/>
    </source>
</evidence>
<evidence type="ECO:0000259" key="6">
    <source>
        <dbReference type="PROSITE" id="PS51352"/>
    </source>
</evidence>
<dbReference type="PANTHER" id="PTHR42852:SF6">
    <property type="entry name" value="THIOL:DISULFIDE INTERCHANGE PROTEIN DSBE"/>
    <property type="match status" value="1"/>
</dbReference>
<dbReference type="InterPro" id="IPR013766">
    <property type="entry name" value="Thioredoxin_domain"/>
</dbReference>
<dbReference type="PROSITE" id="PS51352">
    <property type="entry name" value="THIOREDOXIN_2"/>
    <property type="match status" value="1"/>
</dbReference>
<evidence type="ECO:0000256" key="5">
    <source>
        <dbReference type="SAM" id="SignalP"/>
    </source>
</evidence>
<feature type="chain" id="PRO_5046620424" evidence="5">
    <location>
        <begin position="26"/>
        <end position="470"/>
    </location>
</feature>
<dbReference type="RefSeq" id="WP_200464224.1">
    <property type="nucleotide sequence ID" value="NZ_JAENRR010000011.1"/>
</dbReference>
<feature type="signal peptide" evidence="5">
    <location>
        <begin position="1"/>
        <end position="25"/>
    </location>
</feature>
<comment type="subcellular location">
    <subcellularLocation>
        <location evidence="1">Cell envelope</location>
    </subcellularLocation>
</comment>
<keyword evidence="2" id="KW-0201">Cytochrome c-type biogenesis</keyword>
<evidence type="ECO:0000313" key="7">
    <source>
        <dbReference type="EMBL" id="MBK3516994.1"/>
    </source>
</evidence>
<keyword evidence="5" id="KW-0732">Signal</keyword>
<keyword evidence="4" id="KW-0676">Redox-active center</keyword>
<gene>
    <name evidence="7" type="ORF">JIV24_06540</name>
</gene>
<dbReference type="Gene3D" id="3.40.30.10">
    <property type="entry name" value="Glutaredoxin"/>
    <property type="match status" value="1"/>
</dbReference>
<protein>
    <submittedName>
        <fullName evidence="7">TlpA family protein disulfide reductase</fullName>
    </submittedName>
</protein>
<evidence type="ECO:0000256" key="4">
    <source>
        <dbReference type="ARBA" id="ARBA00023284"/>
    </source>
</evidence>
<comment type="caution">
    <text evidence="7">The sequence shown here is derived from an EMBL/GenBank/DDBJ whole genome shotgun (WGS) entry which is preliminary data.</text>
</comment>
<name>A0ABS1HIF7_9BACT</name>
<dbReference type="Proteomes" id="UP000605676">
    <property type="component" value="Unassembled WGS sequence"/>
</dbReference>
<keyword evidence="3" id="KW-1015">Disulfide bond</keyword>
<proteinExistence type="predicted"/>
<dbReference type="Pfam" id="PF00578">
    <property type="entry name" value="AhpC-TSA"/>
    <property type="match status" value="1"/>
</dbReference>
<organism evidence="7 8">
    <name type="scientific">Carboxylicivirga marina</name>
    <dbReference type="NCBI Taxonomy" id="2800988"/>
    <lineage>
        <taxon>Bacteria</taxon>
        <taxon>Pseudomonadati</taxon>
        <taxon>Bacteroidota</taxon>
        <taxon>Bacteroidia</taxon>
        <taxon>Marinilabiliales</taxon>
        <taxon>Marinilabiliaceae</taxon>
        <taxon>Carboxylicivirga</taxon>
    </lineage>
</organism>
<dbReference type="PROSITE" id="PS51257">
    <property type="entry name" value="PROKAR_LIPOPROTEIN"/>
    <property type="match status" value="1"/>
</dbReference>
<evidence type="ECO:0000256" key="1">
    <source>
        <dbReference type="ARBA" id="ARBA00004196"/>
    </source>
</evidence>
<dbReference type="InterPro" id="IPR000866">
    <property type="entry name" value="AhpC/TSA"/>
</dbReference>
<dbReference type="InterPro" id="IPR050553">
    <property type="entry name" value="Thioredoxin_ResA/DsbE_sf"/>
</dbReference>
<reference evidence="7 8" key="1">
    <citation type="submission" date="2021-01" db="EMBL/GenBank/DDBJ databases">
        <title>Carboxyliciviraga sp.nov., isolated from coastal sediments.</title>
        <authorList>
            <person name="Lu D."/>
            <person name="Zhang T."/>
        </authorList>
    </citation>
    <scope>NUCLEOTIDE SEQUENCE [LARGE SCALE GENOMIC DNA]</scope>
    <source>
        <strain evidence="7 8">N1Y132</strain>
    </source>
</reference>
<dbReference type="EMBL" id="JAENRR010000011">
    <property type="protein sequence ID" value="MBK3516994.1"/>
    <property type="molecule type" value="Genomic_DNA"/>
</dbReference>
<feature type="domain" description="Thioredoxin" evidence="6">
    <location>
        <begin position="327"/>
        <end position="470"/>
    </location>
</feature>
<evidence type="ECO:0000313" key="8">
    <source>
        <dbReference type="Proteomes" id="UP000605676"/>
    </source>
</evidence>
<dbReference type="InterPro" id="IPR036249">
    <property type="entry name" value="Thioredoxin-like_sf"/>
</dbReference>